<evidence type="ECO:0000313" key="2">
    <source>
        <dbReference type="EMBL" id="KAJ7034273.1"/>
    </source>
</evidence>
<evidence type="ECO:0000313" key="3">
    <source>
        <dbReference type="Proteomes" id="UP001218188"/>
    </source>
</evidence>
<protein>
    <submittedName>
        <fullName evidence="2">Uncharacterized protein</fullName>
    </submittedName>
</protein>
<feature type="transmembrane region" description="Helical" evidence="1">
    <location>
        <begin position="56"/>
        <end position="76"/>
    </location>
</feature>
<feature type="transmembrane region" description="Helical" evidence="1">
    <location>
        <begin position="143"/>
        <end position="161"/>
    </location>
</feature>
<feature type="transmembrane region" description="Helical" evidence="1">
    <location>
        <begin position="181"/>
        <end position="201"/>
    </location>
</feature>
<name>A0AAD6SUX1_9AGAR</name>
<proteinExistence type="predicted"/>
<keyword evidence="1" id="KW-0812">Transmembrane</keyword>
<organism evidence="2 3">
    <name type="scientific">Mycena alexandri</name>
    <dbReference type="NCBI Taxonomy" id="1745969"/>
    <lineage>
        <taxon>Eukaryota</taxon>
        <taxon>Fungi</taxon>
        <taxon>Dikarya</taxon>
        <taxon>Basidiomycota</taxon>
        <taxon>Agaricomycotina</taxon>
        <taxon>Agaricomycetes</taxon>
        <taxon>Agaricomycetidae</taxon>
        <taxon>Agaricales</taxon>
        <taxon>Marasmiineae</taxon>
        <taxon>Mycenaceae</taxon>
        <taxon>Mycena</taxon>
    </lineage>
</organism>
<reference evidence="2" key="1">
    <citation type="submission" date="2023-03" db="EMBL/GenBank/DDBJ databases">
        <title>Massive genome expansion in bonnet fungi (Mycena s.s.) driven by repeated elements and novel gene families across ecological guilds.</title>
        <authorList>
            <consortium name="Lawrence Berkeley National Laboratory"/>
            <person name="Harder C.B."/>
            <person name="Miyauchi S."/>
            <person name="Viragh M."/>
            <person name="Kuo A."/>
            <person name="Thoen E."/>
            <person name="Andreopoulos B."/>
            <person name="Lu D."/>
            <person name="Skrede I."/>
            <person name="Drula E."/>
            <person name="Henrissat B."/>
            <person name="Morin E."/>
            <person name="Kohler A."/>
            <person name="Barry K."/>
            <person name="LaButti K."/>
            <person name="Morin E."/>
            <person name="Salamov A."/>
            <person name="Lipzen A."/>
            <person name="Mereny Z."/>
            <person name="Hegedus B."/>
            <person name="Baldrian P."/>
            <person name="Stursova M."/>
            <person name="Weitz H."/>
            <person name="Taylor A."/>
            <person name="Grigoriev I.V."/>
            <person name="Nagy L.G."/>
            <person name="Martin F."/>
            <person name="Kauserud H."/>
        </authorList>
    </citation>
    <scope>NUCLEOTIDE SEQUENCE</scope>
    <source>
        <strain evidence="2">CBHHK200</strain>
    </source>
</reference>
<sequence>MIYPVDASAFENYWDNVLNEVCTATMTILLYGVFVVLFLIAVHLLHHRKTPGRMTLLILTAAMGILATVQFSLHLVTCSLALRLLRVAITDGEHADPLHPTNVERLYWALVLSQDLILVTNTVITDGLLVYRCYLVWGRPSKIFLLLPILIMLSTLATGYVTSYDEDRFSGPYHLDPRIVFTLNLSTNFVLMTLTAGRIWWVTRKQRAVLGVEFESTPRYNAAIAIVLESGAIYCCGLIFQVVALSIQDSFSTPAYLSHGTISQLVNIAPTLIVVRVGMGHTAPTGAAQTTDLHFRSRSRANNGTTQLRFASSERNTECDTSGDMELRSRLAGSELTVSV</sequence>
<feature type="transmembrane region" description="Helical" evidence="1">
    <location>
        <begin position="222"/>
        <end position="244"/>
    </location>
</feature>
<keyword evidence="1" id="KW-0472">Membrane</keyword>
<keyword evidence="3" id="KW-1185">Reference proteome</keyword>
<dbReference type="EMBL" id="JARJCM010000058">
    <property type="protein sequence ID" value="KAJ7034273.1"/>
    <property type="molecule type" value="Genomic_DNA"/>
</dbReference>
<feature type="transmembrane region" description="Helical" evidence="1">
    <location>
        <begin position="24"/>
        <end position="44"/>
    </location>
</feature>
<comment type="caution">
    <text evidence="2">The sequence shown here is derived from an EMBL/GenBank/DDBJ whole genome shotgun (WGS) entry which is preliminary data.</text>
</comment>
<evidence type="ECO:0000256" key="1">
    <source>
        <dbReference type="SAM" id="Phobius"/>
    </source>
</evidence>
<dbReference type="AlphaFoldDB" id="A0AAD6SUX1"/>
<accession>A0AAD6SUX1</accession>
<keyword evidence="1" id="KW-1133">Transmembrane helix</keyword>
<feature type="transmembrane region" description="Helical" evidence="1">
    <location>
        <begin position="106"/>
        <end position="131"/>
    </location>
</feature>
<dbReference type="Proteomes" id="UP001218188">
    <property type="component" value="Unassembled WGS sequence"/>
</dbReference>
<gene>
    <name evidence="2" type="ORF">C8F04DRAFT_1102112</name>
</gene>